<keyword evidence="2" id="KW-1185">Reference proteome</keyword>
<organism evidence="1 2">
    <name type="scientific">Hypoxylon rubiginosum</name>
    <dbReference type="NCBI Taxonomy" id="110542"/>
    <lineage>
        <taxon>Eukaryota</taxon>
        <taxon>Fungi</taxon>
        <taxon>Dikarya</taxon>
        <taxon>Ascomycota</taxon>
        <taxon>Pezizomycotina</taxon>
        <taxon>Sordariomycetes</taxon>
        <taxon>Xylariomycetidae</taxon>
        <taxon>Xylariales</taxon>
        <taxon>Hypoxylaceae</taxon>
        <taxon>Hypoxylon</taxon>
    </lineage>
</organism>
<dbReference type="Proteomes" id="UP001497700">
    <property type="component" value="Unassembled WGS sequence"/>
</dbReference>
<name>A0ACB9Z8V8_9PEZI</name>
<reference evidence="1 2" key="1">
    <citation type="journal article" date="2022" name="New Phytol.">
        <title>Ecological generalism drives hyperdiversity of secondary metabolite gene clusters in xylarialean endophytes.</title>
        <authorList>
            <person name="Franco M.E.E."/>
            <person name="Wisecaver J.H."/>
            <person name="Arnold A.E."/>
            <person name="Ju Y.M."/>
            <person name="Slot J.C."/>
            <person name="Ahrendt S."/>
            <person name="Moore L.P."/>
            <person name="Eastman K.E."/>
            <person name="Scott K."/>
            <person name="Konkel Z."/>
            <person name="Mondo S.J."/>
            <person name="Kuo A."/>
            <person name="Hayes R.D."/>
            <person name="Haridas S."/>
            <person name="Andreopoulos B."/>
            <person name="Riley R."/>
            <person name="LaButti K."/>
            <person name="Pangilinan J."/>
            <person name="Lipzen A."/>
            <person name="Amirebrahimi M."/>
            <person name="Yan J."/>
            <person name="Adam C."/>
            <person name="Keymanesh K."/>
            <person name="Ng V."/>
            <person name="Louie K."/>
            <person name="Northen T."/>
            <person name="Drula E."/>
            <person name="Henrissat B."/>
            <person name="Hsieh H.M."/>
            <person name="Youens-Clark K."/>
            <person name="Lutzoni F."/>
            <person name="Miadlikowska J."/>
            <person name="Eastwood D.C."/>
            <person name="Hamelin R.C."/>
            <person name="Grigoriev I.V."/>
            <person name="U'Ren J.M."/>
        </authorList>
    </citation>
    <scope>NUCLEOTIDE SEQUENCE [LARGE SCALE GENOMIC DNA]</scope>
    <source>
        <strain evidence="1 2">CBS 119005</strain>
    </source>
</reference>
<gene>
    <name evidence="1" type="ORF">F4820DRAFT_411179</name>
</gene>
<evidence type="ECO:0000313" key="2">
    <source>
        <dbReference type="Proteomes" id="UP001497700"/>
    </source>
</evidence>
<protein>
    <submittedName>
        <fullName evidence="1">Uncharacterized protein</fullName>
    </submittedName>
</protein>
<proteinExistence type="predicted"/>
<sequence>MGSYVSIVDCQAHYNITLNCNVEGKNVTNDDGSTVVVAPFAKIGGYSKGQFPGDPDIAGIGILGVFVAVTSFAITAGFVSIVWQGIKSWYLKSGYTRETRVDRRHRTSFSDILETLVLACSDQQVFTGAAYALTLRYWRGCTISAYHYNIVANMMLLTCATHLISVTIVRNYWKFPWLAVLRVVCITFVFIATGLLMTNQNTDADINFPTSIPYANETDSSIFLPAACFQSDEHTAADTFKETTSNAKTFFMDNIAKSTPRNKIQGWNLYIITLLFYGAATIAELIRFLRRGKSRPGWRASIGDRFRRCCGFETLKKVVRCVFLFYLLAGLCISSAVTIISTQYIFDLRKWVDKSGWIQRENNQNPENDAKSFGQLVPILSSTMILFSFAQIISEKCTRHNNRKHEGEEVPPQTGTIQYFDPSTYDIIPPHVPEKDSKGHPRSVDVSTANVPWRIDLENQPPWSSDPNFASAQAATPPLGSDSYFATSATPQSNTTGGRAVSLGQSVQSGSGSASLLPLPLRARDETRDISPTSSRSSSTPQSRSLMGSPNMTQQSASRPAVPGPYST</sequence>
<comment type="caution">
    <text evidence="1">The sequence shown here is derived from an EMBL/GenBank/DDBJ whole genome shotgun (WGS) entry which is preliminary data.</text>
</comment>
<evidence type="ECO:0000313" key="1">
    <source>
        <dbReference type="EMBL" id="KAI4868209.1"/>
    </source>
</evidence>
<accession>A0ACB9Z8V8</accession>
<dbReference type="EMBL" id="MU393440">
    <property type="protein sequence ID" value="KAI4868209.1"/>
    <property type="molecule type" value="Genomic_DNA"/>
</dbReference>